<comment type="caution">
    <text evidence="2">The sequence shown here is derived from an EMBL/GenBank/DDBJ whole genome shotgun (WGS) entry which is preliminary data.</text>
</comment>
<evidence type="ECO:0000256" key="1">
    <source>
        <dbReference type="SAM" id="Phobius"/>
    </source>
</evidence>
<dbReference type="EMBL" id="CAJHUC010002167">
    <property type="protein sequence ID" value="CAD7703332.1"/>
    <property type="molecule type" value="Genomic_DNA"/>
</dbReference>
<dbReference type="AlphaFoldDB" id="A0A8S1JB39"/>
<gene>
    <name evidence="2" type="ORF">OSTQU699_LOCUS8689</name>
</gene>
<organism evidence="2 3">
    <name type="scientific">Ostreobium quekettii</name>
    <dbReference type="NCBI Taxonomy" id="121088"/>
    <lineage>
        <taxon>Eukaryota</taxon>
        <taxon>Viridiplantae</taxon>
        <taxon>Chlorophyta</taxon>
        <taxon>core chlorophytes</taxon>
        <taxon>Ulvophyceae</taxon>
        <taxon>TCBD clade</taxon>
        <taxon>Bryopsidales</taxon>
        <taxon>Ostreobineae</taxon>
        <taxon>Ostreobiaceae</taxon>
        <taxon>Ostreobium</taxon>
    </lineage>
</organism>
<keyword evidence="1" id="KW-0472">Membrane</keyword>
<proteinExistence type="predicted"/>
<evidence type="ECO:0000313" key="2">
    <source>
        <dbReference type="EMBL" id="CAD7703332.1"/>
    </source>
</evidence>
<keyword evidence="1" id="KW-0812">Transmembrane</keyword>
<accession>A0A8S1JB39</accession>
<keyword evidence="3" id="KW-1185">Reference proteome</keyword>
<evidence type="ECO:0000313" key="3">
    <source>
        <dbReference type="Proteomes" id="UP000708148"/>
    </source>
</evidence>
<feature type="transmembrane region" description="Helical" evidence="1">
    <location>
        <begin position="6"/>
        <end position="25"/>
    </location>
</feature>
<dbReference type="OrthoDB" id="66726at2759"/>
<reference evidence="2" key="1">
    <citation type="submission" date="2020-12" db="EMBL/GenBank/DDBJ databases">
        <authorList>
            <person name="Iha C."/>
        </authorList>
    </citation>
    <scope>NUCLEOTIDE SEQUENCE</scope>
</reference>
<keyword evidence="1" id="KW-1133">Transmembrane helix</keyword>
<protein>
    <submittedName>
        <fullName evidence="2">Uncharacterized protein</fullName>
    </submittedName>
</protein>
<name>A0A8S1JB39_9CHLO</name>
<sequence>MDVEAVVTWSSVASCGVSFLVYLLYRQDVQDLEKARPIKRLDEGKELAQLLPLLIAIRGRAASDEPIQAEITGTPSVLVEVGTWHPVLPALRERRTRCIEAK</sequence>
<dbReference type="Proteomes" id="UP000708148">
    <property type="component" value="Unassembled WGS sequence"/>
</dbReference>